<reference evidence="1 2" key="1">
    <citation type="submission" date="2019-02" db="EMBL/GenBank/DDBJ databases">
        <title>Comparative genomic analysis of the Hafnia genus genomes.</title>
        <authorList>
            <person name="Zhiqiu Y."/>
            <person name="Chao Y."/>
            <person name="Yuhui D."/>
            <person name="Di H."/>
            <person name="Bin L."/>
        </authorList>
    </citation>
    <scope>NUCLEOTIDE SEQUENCE [LARGE SCALE GENOMIC DNA]</scope>
    <source>
        <strain evidence="1 2">PCM_1194</strain>
    </source>
</reference>
<gene>
    <name evidence="1" type="ORF">EYY89_11270</name>
</gene>
<dbReference type="AlphaFoldDB" id="A0A4Q9EPM1"/>
<dbReference type="Proteomes" id="UP000293380">
    <property type="component" value="Unassembled WGS sequence"/>
</dbReference>
<dbReference type="InterPro" id="IPR037883">
    <property type="entry name" value="Knr4/Smi1-like_sf"/>
</dbReference>
<proteinExistence type="predicted"/>
<evidence type="ECO:0008006" key="3">
    <source>
        <dbReference type="Google" id="ProtNLM"/>
    </source>
</evidence>
<dbReference type="SUPFAM" id="SSF160631">
    <property type="entry name" value="SMI1/KNR4-like"/>
    <property type="match status" value="1"/>
</dbReference>
<dbReference type="Pfam" id="PF14433">
    <property type="entry name" value="SUKH-3"/>
    <property type="match status" value="1"/>
</dbReference>
<dbReference type="InterPro" id="IPR025850">
    <property type="entry name" value="SUKH-3"/>
</dbReference>
<evidence type="ECO:0000313" key="2">
    <source>
        <dbReference type="Proteomes" id="UP000293380"/>
    </source>
</evidence>
<organism evidence="1 2">
    <name type="scientific">Hafnia paralvei</name>
    <dbReference type="NCBI Taxonomy" id="546367"/>
    <lineage>
        <taxon>Bacteria</taxon>
        <taxon>Pseudomonadati</taxon>
        <taxon>Pseudomonadota</taxon>
        <taxon>Gammaproteobacteria</taxon>
        <taxon>Enterobacterales</taxon>
        <taxon>Hafniaceae</taxon>
        <taxon>Hafnia</taxon>
    </lineage>
</organism>
<comment type="caution">
    <text evidence="1">The sequence shown here is derived from an EMBL/GenBank/DDBJ whole genome shotgun (WGS) entry which is preliminary data.</text>
</comment>
<name>A0A4Q9EPM1_9GAMM</name>
<evidence type="ECO:0000313" key="1">
    <source>
        <dbReference type="EMBL" id="TBM26536.1"/>
    </source>
</evidence>
<dbReference type="EMBL" id="SITD01000057">
    <property type="protein sequence ID" value="TBM26536.1"/>
    <property type="molecule type" value="Genomic_DNA"/>
</dbReference>
<sequence length="150" mass="17295">MKMSELGEELLHILKKNGWKENRRVPINIWDGFYIKEGYVPPESLRSFLSHWGGICIPHENYSSSVFGGSDLCLDPLMAPLAYKPDVDEIGRKISKSLFPIGEWGDITIFITSNDEFFCVYDMENIFFLGENFIEALNQIVFRPQKLIKV</sequence>
<accession>A0A4Q9EPM1</accession>
<protein>
    <recommendedName>
        <fullName evidence="3">SMI1/KNR4 family protein</fullName>
    </recommendedName>
</protein>